<keyword evidence="3" id="KW-1185">Reference proteome</keyword>
<organism evidence="2 3">
    <name type="scientific">Fusobacterium nucleatum subsp. polymorphum</name>
    <name type="common">Fusobacterium polymorphum</name>
    <dbReference type="NCBI Taxonomy" id="76857"/>
    <lineage>
        <taxon>Bacteria</taxon>
        <taxon>Fusobacteriati</taxon>
        <taxon>Fusobacteriota</taxon>
        <taxon>Fusobacteriia</taxon>
        <taxon>Fusobacteriales</taxon>
        <taxon>Fusobacteriaceae</taxon>
        <taxon>Fusobacterium</taxon>
    </lineage>
</organism>
<accession>A0A1Z3CK58</accession>
<evidence type="ECO:0000259" key="1">
    <source>
        <dbReference type="Pfam" id="PF20720"/>
    </source>
</evidence>
<proteinExistence type="predicted"/>
<evidence type="ECO:0000313" key="2">
    <source>
        <dbReference type="EMBL" id="ASC04014.1"/>
    </source>
</evidence>
<reference evidence="2 3" key="1">
    <citation type="submission" date="2017-06" db="EMBL/GenBank/DDBJ databases">
        <title>Draft genome sequence of Fusobacterium nucleatum subsp. polymorphum KCOM 1260 (=ChDC F218).</title>
        <authorList>
            <person name="Kook J.-K."/>
            <person name="Park S.-N."/>
            <person name="Lim Y.K."/>
            <person name="Roh H."/>
        </authorList>
    </citation>
    <scope>NUCLEOTIDE SEQUENCE [LARGE SCALE GENOMIC DNA]</scope>
    <source>
        <strain evidence="3">KCOM 1260 (ChDC F218)</strain>
    </source>
</reference>
<protein>
    <recommendedName>
        <fullName evidence="1">Novel STAND NTPase 3 domain-containing protein</fullName>
    </recommendedName>
</protein>
<dbReference type="InterPro" id="IPR027417">
    <property type="entry name" value="P-loop_NTPase"/>
</dbReference>
<dbReference type="Gene3D" id="3.40.50.300">
    <property type="entry name" value="P-loop containing nucleotide triphosphate hydrolases"/>
    <property type="match status" value="1"/>
</dbReference>
<dbReference type="EMBL" id="CP021934">
    <property type="protein sequence ID" value="ASC04014.1"/>
    <property type="molecule type" value="Genomic_DNA"/>
</dbReference>
<feature type="domain" description="Novel STAND NTPase 3" evidence="1">
    <location>
        <begin position="193"/>
        <end position="337"/>
    </location>
</feature>
<name>A0A1Z3CK58_FUSNP</name>
<evidence type="ECO:0000313" key="3">
    <source>
        <dbReference type="Proteomes" id="UP000196759"/>
    </source>
</evidence>
<dbReference type="AlphaFoldDB" id="A0A1Z3CK58"/>
<gene>
    <name evidence="2" type="ORF">CBG50_12690</name>
</gene>
<sequence length="1252" mass="147998">MRGKIMIETIKQKILQLDAGSFQNLCDSYLSKIGYQDIVSLGGKAGTRKTTLGTPDTYFSTPDDKYIFVEYTTQIEGLFKKIKEDLDKCLDESETSISHNDILEIIYCHTSANLRPSQDKELKDFCQNVGIKLILIGIDKLAEDIYLFHHLLARDFLGISIDTGQILNFDDFVEEYNSNKLSAPIDTEFLFREKEIEEINKAFEKNNIVILNGVAGTGKTRLALHYAKNYIDSHNAKLYCISSKALEIYEDLKLFLNTPGEYILVVDDANQLSARLGHIINYANMQSKGFNVKILITVRSYALQKVLNNIQAKASCSVIDINLFTDDEIKKLLKTSLNILNQNYQEKIIEIAEGNARIAILAGKLACQSKNLNPINDASQLYDDYFGVYLNDEIDCNEDLAICAGIVAFLEAFHLDYIDDNIFNILKEKGINKEQFIENIKKLHEKEIVDIYDDKAIKFSEQCLSNYFLKYIFFNKKLLSLSSIINIGFQNYRERTISTVNILVNIFASKELLDFVSKEIKIVWKKLKDENSPHFFDFVKIFFRINPTETLIILKRKIEEEKGTTIDISNTDTLIEKNYQKIDNDIIEILSGFSGMKDFPTSLELFFQYYLKCPNLYKNFYYAIDQYFRINRKSLENDFYTQINFFRKLEEFSNKWQEKNITLLFLEVVENFLKFFFNSSENGRNIKYMIFYRFSLTMSKCVQEYRKLIWESLLEISKKVEYKEKIWSILYSYGKDMIEKNSLPILEFDLEYIKKILKINFPENNLKNCILTNNLLNAFYKIGYTKETLFTEYFNSDSFQLYSLLKGLDYKKERDFEKRESLKKEAIEKYLVNASDKKQKYLIDICCECKNINKQTEWEITDALRIIFDVLPDKLYVDMVKYYIEKNLPLNFYPSSLIKKLFSLVSKDEVFNLINNSDFKYKNFWLFMYFSELPQEFIDKNDLQNMYNFLKDSSDKNITSSYYRDVKFLEKYQNIDKNIFIEGCEIILSKKTYSLFVVYTYFHSLFISHDSNSKEIIQKFNNNLNLLEEIYFTMFSYDDNFDYNGNFFKEFYIIKPSILDKLIDFLISKQITLTPSKERIYRSFFELDNFLDIYNKIVEKISTETKIPFFYLSHFLEFILLPIQDNSTILKRQDEFIKYWIINFSKDELKIYHLFSAIEKLDNSKKMEYIKLFIVNNELFKDFKKIPLTLTPYSYDGSLIPIYNNQIKYLESLLSIFIGLKWIEHRSHIEKQIEYLKEEIKSEETKEFLGIF</sequence>
<dbReference type="Proteomes" id="UP000196759">
    <property type="component" value="Chromosome"/>
</dbReference>
<dbReference type="InterPro" id="IPR049050">
    <property type="entry name" value="nSTAND3"/>
</dbReference>
<dbReference type="Pfam" id="PF20720">
    <property type="entry name" value="nSTAND3"/>
    <property type="match status" value="1"/>
</dbReference>
<dbReference type="SUPFAM" id="SSF52540">
    <property type="entry name" value="P-loop containing nucleoside triphosphate hydrolases"/>
    <property type="match status" value="1"/>
</dbReference>